<comment type="caution">
    <text evidence="5">The sequence shown here is derived from an EMBL/GenBank/DDBJ whole genome shotgun (WGS) entry which is preliminary data.</text>
</comment>
<dbReference type="Pfam" id="PF00364">
    <property type="entry name" value="Biotin_lipoyl"/>
    <property type="match status" value="1"/>
</dbReference>
<reference evidence="5 6" key="1">
    <citation type="journal article" date="2023" name="Commun. Biol.">
        <title>Genome analysis of Parmales, the sister group of diatoms, reveals the evolutionary specialization of diatoms from phago-mixotrophs to photoautotrophs.</title>
        <authorList>
            <person name="Ban H."/>
            <person name="Sato S."/>
            <person name="Yoshikawa S."/>
            <person name="Yamada K."/>
            <person name="Nakamura Y."/>
            <person name="Ichinomiya M."/>
            <person name="Sato N."/>
            <person name="Blanc-Mathieu R."/>
            <person name="Endo H."/>
            <person name="Kuwata A."/>
            <person name="Ogata H."/>
        </authorList>
    </citation>
    <scope>NUCLEOTIDE SEQUENCE [LARGE SCALE GENOMIC DNA]</scope>
</reference>
<dbReference type="InterPro" id="IPR034733">
    <property type="entry name" value="AcCoA_carboxyl_beta"/>
</dbReference>
<dbReference type="PANTHER" id="PTHR45728:SF3">
    <property type="entry name" value="ACETYL-COA CARBOXYLASE"/>
    <property type="match status" value="1"/>
</dbReference>
<dbReference type="EMBL" id="BRYB01001794">
    <property type="protein sequence ID" value="GMI33842.1"/>
    <property type="molecule type" value="Genomic_DNA"/>
</dbReference>
<evidence type="ECO:0000256" key="2">
    <source>
        <dbReference type="SAM" id="MobiDB-lite"/>
    </source>
</evidence>
<dbReference type="Pfam" id="PF01039">
    <property type="entry name" value="Carboxyl_trans"/>
    <property type="match status" value="1"/>
</dbReference>
<dbReference type="PROSITE" id="PS50989">
    <property type="entry name" value="COA_CT_CTER"/>
    <property type="match status" value="1"/>
</dbReference>
<evidence type="ECO:0008006" key="7">
    <source>
        <dbReference type="Google" id="ProtNLM"/>
    </source>
</evidence>
<feature type="compositionally biased region" description="Basic and acidic residues" evidence="2">
    <location>
        <begin position="591"/>
        <end position="605"/>
    </location>
</feature>
<dbReference type="SUPFAM" id="SSF52096">
    <property type="entry name" value="ClpP/crotonase"/>
    <property type="match status" value="2"/>
</dbReference>
<evidence type="ECO:0000313" key="6">
    <source>
        <dbReference type="Proteomes" id="UP001165060"/>
    </source>
</evidence>
<keyword evidence="1" id="KW-0092">Biotin</keyword>
<name>A0ABQ6MUR3_9STRA</name>
<evidence type="ECO:0000259" key="4">
    <source>
        <dbReference type="PROSITE" id="PS50989"/>
    </source>
</evidence>
<dbReference type="PANTHER" id="PTHR45728">
    <property type="entry name" value="ACETYL-COA CARBOXYLASE, ISOFORM A"/>
    <property type="match status" value="1"/>
</dbReference>
<dbReference type="CDD" id="cd06850">
    <property type="entry name" value="biotinyl_domain"/>
    <property type="match status" value="1"/>
</dbReference>
<dbReference type="InterPro" id="IPR049076">
    <property type="entry name" value="ACCA"/>
</dbReference>
<feature type="domain" description="CoA carboxyltransferase C-terminal" evidence="4">
    <location>
        <begin position="1325"/>
        <end position="1642"/>
    </location>
</feature>
<evidence type="ECO:0000313" key="5">
    <source>
        <dbReference type="EMBL" id="GMI33842.1"/>
    </source>
</evidence>
<dbReference type="InterPro" id="IPR000089">
    <property type="entry name" value="Biotin_lipoyl"/>
</dbReference>
<dbReference type="InterPro" id="IPR013537">
    <property type="entry name" value="AcCoA_COase_cen"/>
</dbReference>
<dbReference type="Gene3D" id="2.40.50.100">
    <property type="match status" value="1"/>
</dbReference>
<proteinExistence type="predicted"/>
<accession>A0ABQ6MUR3</accession>
<dbReference type="InterPro" id="IPR001882">
    <property type="entry name" value="Biotin_BS"/>
</dbReference>
<feature type="region of interest" description="Disordered" evidence="2">
    <location>
        <begin position="590"/>
        <end position="612"/>
    </location>
</feature>
<dbReference type="Pfam" id="PF08326">
    <property type="entry name" value="ACC_central"/>
    <property type="match status" value="1"/>
</dbReference>
<organism evidence="5 6">
    <name type="scientific">Tetraparma gracilis</name>
    <dbReference type="NCBI Taxonomy" id="2962635"/>
    <lineage>
        <taxon>Eukaryota</taxon>
        <taxon>Sar</taxon>
        <taxon>Stramenopiles</taxon>
        <taxon>Ochrophyta</taxon>
        <taxon>Bolidophyceae</taxon>
        <taxon>Parmales</taxon>
        <taxon>Triparmaceae</taxon>
        <taxon>Tetraparma</taxon>
    </lineage>
</organism>
<evidence type="ECO:0000259" key="3">
    <source>
        <dbReference type="PROSITE" id="PS50980"/>
    </source>
</evidence>
<sequence>MTCVRSGANEFSVSTTSSTSSAYISLNIRSLADGGFLCSLGGRSHVVYVTAPVDGPSGMRLSIAGQNVNFTPDYDPSNLSTDVAGKLVKQLVPDGTHLNKGDAYAEIEVMKMFLPLKVEESGTVAWSANEGAALSPGQSLAHLTLDNPDAVKTAEIFTGDLNADPDAPPTSDDPKKRPRAHILLKDAVASLSRVMSGFIIPTDSLNQALTDLNRAVVDPSLSVYEIDDQLSVLAGRMDAKLYSYLTTLIEDYKIKVATAPANLAPFPAHEIPQKMEEHALTLADPAERTAFIALTTPLRETSLPYARQSSKSALNSGSERVLLALLTLLRDFIEVESNFCDNVAYADAVDALRRNHTEDLPYVLRICRAHSQLCETSKLSAMLIEVIGGAAISAKQVDDVAPPTSPTRLSRGVSATERKRSVVEGAHSLFAAVPCLSEIGKMGGSAIHCSLAAQARKLLLQETIPSAEQRTSRLSAVLNKATLMKGDDRLRAIRDFVKGENMPMMDVFLDMLTSTASSTDAKAILLQIYLEKVYRPYLLSDFAYDSSKSACSWEFQAKTTKHDWPTINAGSKVDSVGDLTQLLSRYARAGGNERRHMNPAERESESDSAGFGEASRVPAATTRVGAFAELSSLSQLEAGFLEKVLLLFPQYTKAKPRSLSGPINALHLAIPSPTFSAGTTDEAISAQLAALLQPFHEHFGKADIRRVTFILGRMDNNTRVPSIFTFRARTEFAEDAVLRHIEPSLSYNLELSRIAKNFKIKPINTEQSLAGANVYLYQATPKQSSLAQDPKASKSPRLFVRSLVLLPDLTTASYERVFVDSLNAMDAAAGNLTKDNHLFINLLSDESANLDATILEQIVSTIMNRHQKRLLRLGVEEVETKITAKWSPDSMPVSLRLVASNPTGLVLQVSVYAEIVETGAGSNAEVAVFKAIEELSKLSKKRLVAGSDSLSGKSVDTPYPLTRPFTTQRRLAAAMTDTVYVYDLPSLFDSAVEAQWSAYNDEKKVGGFAVSKPLVCTTVAELVVRKRGVRSSSSSANTKWTMADYLNGNLEVVETQREAGLNDVGMVGWVVTLKTPEFPAGRQFVLISNDITKSAGSFGTREDIVFKMASEHARKHKLPRLYCAANSGARIGMAEGVKKCFKVAFKDEDKPESGFKYLYLDQKDHDALKAQGAVICAQEEGSDQDKHKITDVIGTEEDLGVENLKGSGLIAGETSVAYNDIFTLTVVLGRTVGIGAYLVRLGQRTIQKKSTSPIILTGYQALNKLMGCEVYSTNDQLGGPQIMGPNGVSHLLANNHFDAVLQALQWLSFVPAQRGGELPVSDIRGIDTPLRKIEFHPQAGVSYDPRMLLAGGYVGQKWESGFFDKNSFVETLAGWAKTVVVGRARLGGIPMGVIVTENRTVEAIVPADPGNNKSSEVVKQQAGGVWFPDSAHKTATAIRDFNGEDLPIMIFANWRGFSGGQQDMFDEVLKFGAQIVDALVSSKQPVFVYIPPHAELRGGAWVVVDATINAEVMEFYAAEGSSRGGVLEANGAASIKFRHKDLIKTMHRLDKVLVKLDSKLSERISDAERADVAKQIASREAVLLPVYDQVAVQFADLHDTPGRMKEKGVIREAVKWADARVYFYHRVQRRLAEFSVRNRICAIDAETGLTPVGASKMLEKWFKGAGMKDWDDDKIVLQWLSENTHEIGKRLDKLRQDSVARAVKRLAGQSSVGVLTGLKQVMESMGSDERETFEKDLQVLLDL</sequence>
<dbReference type="SUPFAM" id="SSF51230">
    <property type="entry name" value="Single hybrid motif"/>
    <property type="match status" value="1"/>
</dbReference>
<feature type="domain" description="CoA carboxyltransferase N-terminal" evidence="3">
    <location>
        <begin position="959"/>
        <end position="1322"/>
    </location>
</feature>
<dbReference type="InterPro" id="IPR011762">
    <property type="entry name" value="COA_CT_N"/>
</dbReference>
<protein>
    <recommendedName>
        <fullName evidence="7">Acetyl-CoA carboxylase</fullName>
    </recommendedName>
</protein>
<dbReference type="Proteomes" id="UP001165060">
    <property type="component" value="Unassembled WGS sequence"/>
</dbReference>
<gene>
    <name evidence="5" type="ORF">TeGR_g1277</name>
</gene>
<dbReference type="Gene3D" id="3.90.226.10">
    <property type="entry name" value="2-enoyl-CoA Hydratase, Chain A, domain 1"/>
    <property type="match status" value="2"/>
</dbReference>
<dbReference type="InterPro" id="IPR029045">
    <property type="entry name" value="ClpP/crotonase-like_dom_sf"/>
</dbReference>
<keyword evidence="6" id="KW-1185">Reference proteome</keyword>
<dbReference type="InterPro" id="IPR011763">
    <property type="entry name" value="COA_CT_C"/>
</dbReference>
<dbReference type="Gene3D" id="2.40.460.10">
    <property type="entry name" value="Biotin dependent carboxylase carboxyltransferase"/>
    <property type="match status" value="1"/>
</dbReference>
<dbReference type="PROSITE" id="PS50980">
    <property type="entry name" value="COA_CT_NTER"/>
    <property type="match status" value="1"/>
</dbReference>
<dbReference type="InterPro" id="IPR011053">
    <property type="entry name" value="Single_hybrid_motif"/>
</dbReference>
<feature type="region of interest" description="Disordered" evidence="2">
    <location>
        <begin position="158"/>
        <end position="178"/>
    </location>
</feature>
<evidence type="ECO:0000256" key="1">
    <source>
        <dbReference type="ARBA" id="ARBA00023267"/>
    </source>
</evidence>
<dbReference type="PROSITE" id="PS00188">
    <property type="entry name" value="BIOTIN"/>
    <property type="match status" value="1"/>
</dbReference>